<sequence>MELRGDAVSYQIMLVCYNSPTPFPPPPPLPLLLLLPLLQLDTAVADTNSEKYDFLG</sequence>
<dbReference type="AlphaFoldDB" id="A0A5K3FZR9"/>
<accession>A0A5K3FZR9</accession>
<dbReference type="WBParaSite" id="MCU_013797-RA">
    <property type="protein sequence ID" value="MCU_013797-RA"/>
    <property type="gene ID" value="MCU_013797"/>
</dbReference>
<proteinExistence type="predicted"/>
<evidence type="ECO:0000313" key="1">
    <source>
        <dbReference type="WBParaSite" id="MCU_013797-RA"/>
    </source>
</evidence>
<name>A0A5K3FZR9_MESCO</name>
<reference evidence="1" key="1">
    <citation type="submission" date="2019-11" db="UniProtKB">
        <authorList>
            <consortium name="WormBaseParasite"/>
        </authorList>
    </citation>
    <scope>IDENTIFICATION</scope>
</reference>
<protein>
    <submittedName>
        <fullName evidence="1">Uncharacterized protein</fullName>
    </submittedName>
</protein>
<organism evidence="1">
    <name type="scientific">Mesocestoides corti</name>
    <name type="common">Flatworm</name>
    <dbReference type="NCBI Taxonomy" id="53468"/>
    <lineage>
        <taxon>Eukaryota</taxon>
        <taxon>Metazoa</taxon>
        <taxon>Spiralia</taxon>
        <taxon>Lophotrochozoa</taxon>
        <taxon>Platyhelminthes</taxon>
        <taxon>Cestoda</taxon>
        <taxon>Eucestoda</taxon>
        <taxon>Cyclophyllidea</taxon>
        <taxon>Mesocestoididae</taxon>
        <taxon>Mesocestoides</taxon>
    </lineage>
</organism>